<evidence type="ECO:0000313" key="1">
    <source>
        <dbReference type="EMBL" id="KAL0917353.1"/>
    </source>
</evidence>
<proteinExistence type="predicted"/>
<gene>
    <name evidence="1" type="ORF">M5K25_012407</name>
</gene>
<sequence length="121" mass="14117">MCKMSPYSGSKCSEEEKLDLFYLAMEERILLLISEEEEEEEDQMKKTGKAILLQSNNCFINQLQPTKQWKRGHYGTKNIERKIKPWIHEYNARNIGGKRVPEISRRRGTGVFLPKSLAHSC</sequence>
<keyword evidence="2" id="KW-1185">Reference proteome</keyword>
<protein>
    <submittedName>
        <fullName evidence="1">Uncharacterized protein</fullName>
    </submittedName>
</protein>
<accession>A0ABD0V4Q4</accession>
<name>A0ABD0V4Q4_DENTH</name>
<reference evidence="1 2" key="1">
    <citation type="journal article" date="2024" name="Plant Biotechnol. J.">
        <title>Dendrobium thyrsiflorum genome and its molecular insights into genes involved in important horticultural traits.</title>
        <authorList>
            <person name="Chen B."/>
            <person name="Wang J.Y."/>
            <person name="Zheng P.J."/>
            <person name="Li K.L."/>
            <person name="Liang Y.M."/>
            <person name="Chen X.F."/>
            <person name="Zhang C."/>
            <person name="Zhao X."/>
            <person name="He X."/>
            <person name="Zhang G.Q."/>
            <person name="Liu Z.J."/>
            <person name="Xu Q."/>
        </authorList>
    </citation>
    <scope>NUCLEOTIDE SEQUENCE [LARGE SCALE GENOMIC DNA]</scope>
    <source>
        <strain evidence="1">GZMU011</strain>
    </source>
</reference>
<organism evidence="1 2">
    <name type="scientific">Dendrobium thyrsiflorum</name>
    <name type="common">Pinecone-like raceme dendrobium</name>
    <name type="synonym">Orchid</name>
    <dbReference type="NCBI Taxonomy" id="117978"/>
    <lineage>
        <taxon>Eukaryota</taxon>
        <taxon>Viridiplantae</taxon>
        <taxon>Streptophyta</taxon>
        <taxon>Embryophyta</taxon>
        <taxon>Tracheophyta</taxon>
        <taxon>Spermatophyta</taxon>
        <taxon>Magnoliopsida</taxon>
        <taxon>Liliopsida</taxon>
        <taxon>Asparagales</taxon>
        <taxon>Orchidaceae</taxon>
        <taxon>Epidendroideae</taxon>
        <taxon>Malaxideae</taxon>
        <taxon>Dendrobiinae</taxon>
        <taxon>Dendrobium</taxon>
    </lineage>
</organism>
<dbReference type="EMBL" id="JANQDX010000010">
    <property type="protein sequence ID" value="KAL0917353.1"/>
    <property type="molecule type" value="Genomic_DNA"/>
</dbReference>
<evidence type="ECO:0000313" key="2">
    <source>
        <dbReference type="Proteomes" id="UP001552299"/>
    </source>
</evidence>
<dbReference type="Proteomes" id="UP001552299">
    <property type="component" value="Unassembled WGS sequence"/>
</dbReference>
<comment type="caution">
    <text evidence="1">The sequence shown here is derived from an EMBL/GenBank/DDBJ whole genome shotgun (WGS) entry which is preliminary data.</text>
</comment>
<dbReference type="AlphaFoldDB" id="A0ABD0V4Q4"/>